<evidence type="ECO:0000256" key="6">
    <source>
        <dbReference type="ARBA" id="ARBA00023284"/>
    </source>
</evidence>
<evidence type="ECO:0000256" key="2">
    <source>
        <dbReference type="ARBA" id="ARBA00004319"/>
    </source>
</evidence>
<feature type="domain" description="Thioredoxin" evidence="11">
    <location>
        <begin position="11"/>
        <end position="147"/>
    </location>
</feature>
<keyword evidence="4" id="KW-1015">Disulfide bond</keyword>
<dbReference type="AlphaFoldDB" id="A0A2P6NMZ0"/>
<dbReference type="OrthoDB" id="427280at2759"/>
<keyword evidence="7" id="KW-0175">Coiled coil</keyword>
<dbReference type="PROSITE" id="PS00036">
    <property type="entry name" value="BZIP_BASIC"/>
    <property type="match status" value="1"/>
</dbReference>
<dbReference type="InterPro" id="IPR057305">
    <property type="entry name" value="Thioredox_PDIA6_C"/>
</dbReference>
<dbReference type="EC" id="5.3.4.1" evidence="3"/>
<dbReference type="InterPro" id="IPR036249">
    <property type="entry name" value="Thioredoxin-like_sf"/>
</dbReference>
<feature type="region of interest" description="Disordered" evidence="8">
    <location>
        <begin position="381"/>
        <end position="413"/>
    </location>
</feature>
<dbReference type="GO" id="GO:0034976">
    <property type="term" value="P:response to endoplasmic reticulum stress"/>
    <property type="evidence" value="ECO:0007669"/>
    <property type="project" value="TreeGrafter"/>
</dbReference>
<sequence length="901" mass="100164">MWSVRSNILFCAAALFLSVHALPYSKNSGVLELTKKDFADQIFGTEHVSIVEFYAPCGHCKKLEPEMLKLASKNKGIFKVAAVNCDDEKELCGNFDIKGFPTLKVFPSQAVPVPKNKGKGYHKVPEDYNGPRSAGDMARAVLDKVPSFIEKVDDANLDKFLENKDLAKVILFTDKPKSTALYKAISVDYHNRLAVAEVRNTAKSTVEKYEITKFPTLIVLPAEGDKIVYSGPLSHEKISSFLAAHAKPLANQKSTNEPEKPKVPEIVHPVSEEIKDQETFEKVCHSSGKLCLIALLDPVDDAETHKKYIGILEKVQEKSKDLLHVIWINGPDNYEFGEKLGLSFGYPAVITYGHKKNAKIPHIGAFSEEDLLHYVSSIRSGGKRVSPANNFPKLKSSQPKKEGKKDELAKGPVRRLRNKSLSGNFVHSNGNHYQGMEFNYLQDINSLDELYGTLDLSEASIREAISILPDDFIDPQSLIDTEDYFFEINGSDSSCHTSSPDRNSDDAAFLFSSPDLIGSAVATDIQVLSQLKCDLKVVDQLDVTTTTSSEAPSAQAGRKRGRPKKVPRENVSAVLLQEDDLLALDSAQYERQIKLLKSSRAITFAEEECIKSQKRRIKNRESAHNSRERKRQATDDLASHVHILEQEIKSLRTQLSAVTSENQVLREELHRFMVKPTPVPTRTRAKRVANATTVLVVLFCFGLFFQQQPKDLPSPSSIHTRDLLWNEETTIASPIMSYDGTVNVLPSISKVKMFNNESAEIQAQLWKNGLKSRNNTHYFVVPELGQIFPPEKTENVSGEAYRMSFIIPSSALPSNPSTLGGPQMVEIHTQVLDISFLSVASFTPNVMRKTAIVISIANILKKAVVRLSPEKCRQLCTKTEVGSATFNGAQTTIGRSHLVSR</sequence>
<dbReference type="PANTHER" id="PTHR45815:SF3">
    <property type="entry name" value="PROTEIN DISULFIDE-ISOMERASE A6"/>
    <property type="match status" value="1"/>
</dbReference>
<evidence type="ECO:0000259" key="11">
    <source>
        <dbReference type="PROSITE" id="PS51352"/>
    </source>
</evidence>
<comment type="caution">
    <text evidence="12">The sequence shown here is derived from an EMBL/GenBank/DDBJ whole genome shotgun (WGS) entry which is preliminary data.</text>
</comment>
<evidence type="ECO:0000256" key="8">
    <source>
        <dbReference type="SAM" id="MobiDB-lite"/>
    </source>
</evidence>
<dbReference type="Proteomes" id="UP000241769">
    <property type="component" value="Unassembled WGS sequence"/>
</dbReference>
<dbReference type="InterPro" id="IPR046347">
    <property type="entry name" value="bZIP_sf"/>
</dbReference>
<evidence type="ECO:0000313" key="13">
    <source>
        <dbReference type="Proteomes" id="UP000241769"/>
    </source>
</evidence>
<name>A0A2P6NMZ0_9EUKA</name>
<comment type="subcellular location">
    <subcellularLocation>
        <location evidence="2">Endoplasmic reticulum lumen</location>
    </subcellularLocation>
</comment>
<keyword evidence="13" id="KW-1185">Reference proteome</keyword>
<dbReference type="InParanoid" id="A0A2P6NMZ0"/>
<dbReference type="GO" id="GO:0005788">
    <property type="term" value="C:endoplasmic reticulum lumen"/>
    <property type="evidence" value="ECO:0007669"/>
    <property type="project" value="UniProtKB-SubCell"/>
</dbReference>
<dbReference type="PANTHER" id="PTHR45815">
    <property type="entry name" value="PROTEIN DISULFIDE-ISOMERASE A6"/>
    <property type="match status" value="1"/>
</dbReference>
<keyword evidence="6" id="KW-0676">Redox-active center</keyword>
<evidence type="ECO:0000256" key="7">
    <source>
        <dbReference type="SAM" id="Coils"/>
    </source>
</evidence>
<evidence type="ECO:0000313" key="12">
    <source>
        <dbReference type="EMBL" id="PRP85343.1"/>
    </source>
</evidence>
<dbReference type="SUPFAM" id="SSF57959">
    <property type="entry name" value="Leucine zipper domain"/>
    <property type="match status" value="1"/>
</dbReference>
<dbReference type="CDD" id="cd14686">
    <property type="entry name" value="bZIP"/>
    <property type="match status" value="1"/>
</dbReference>
<keyword evidence="5" id="KW-0413">Isomerase</keyword>
<feature type="coiled-coil region" evidence="7">
    <location>
        <begin position="641"/>
        <end position="668"/>
    </location>
</feature>
<dbReference type="EMBL" id="MDYQ01000046">
    <property type="protein sequence ID" value="PRP85343.1"/>
    <property type="molecule type" value="Genomic_DNA"/>
</dbReference>
<evidence type="ECO:0000256" key="5">
    <source>
        <dbReference type="ARBA" id="ARBA00023235"/>
    </source>
</evidence>
<evidence type="ECO:0000256" key="1">
    <source>
        <dbReference type="ARBA" id="ARBA00001182"/>
    </source>
</evidence>
<feature type="region of interest" description="Disordered" evidence="8">
    <location>
        <begin position="546"/>
        <end position="568"/>
    </location>
</feature>
<protein>
    <recommendedName>
        <fullName evidence="3">protein disulfide-isomerase</fullName>
        <ecNumber evidence="3">5.3.4.1</ecNumber>
    </recommendedName>
</protein>
<dbReference type="GO" id="GO:0015035">
    <property type="term" value="F:protein-disulfide reductase activity"/>
    <property type="evidence" value="ECO:0007669"/>
    <property type="project" value="TreeGrafter"/>
</dbReference>
<dbReference type="PROSITE" id="PS50217">
    <property type="entry name" value="BZIP"/>
    <property type="match status" value="1"/>
</dbReference>
<reference evidence="12 13" key="1">
    <citation type="journal article" date="2018" name="Genome Biol. Evol.">
        <title>Multiple Roots of Fruiting Body Formation in Amoebozoa.</title>
        <authorList>
            <person name="Hillmann F."/>
            <person name="Forbes G."/>
            <person name="Novohradska S."/>
            <person name="Ferling I."/>
            <person name="Riege K."/>
            <person name="Groth M."/>
            <person name="Westermann M."/>
            <person name="Marz M."/>
            <person name="Spaller T."/>
            <person name="Winckler T."/>
            <person name="Schaap P."/>
            <person name="Glockner G."/>
        </authorList>
    </citation>
    <scope>NUCLEOTIDE SEQUENCE [LARGE SCALE GENOMIC DNA]</scope>
    <source>
        <strain evidence="12 13">Jena</strain>
    </source>
</reference>
<dbReference type="Gene3D" id="3.40.30.10">
    <property type="entry name" value="Glutaredoxin"/>
    <property type="match status" value="3"/>
</dbReference>
<feature type="compositionally biased region" description="Basic and acidic residues" evidence="8">
    <location>
        <begin position="619"/>
        <end position="635"/>
    </location>
</feature>
<evidence type="ECO:0000256" key="3">
    <source>
        <dbReference type="ARBA" id="ARBA00012723"/>
    </source>
</evidence>
<evidence type="ECO:0000256" key="9">
    <source>
        <dbReference type="SAM" id="SignalP"/>
    </source>
</evidence>
<feature type="region of interest" description="Disordered" evidence="8">
    <location>
        <begin position="615"/>
        <end position="635"/>
    </location>
</feature>
<dbReference type="Pfam" id="PF00085">
    <property type="entry name" value="Thioredoxin"/>
    <property type="match status" value="1"/>
</dbReference>
<dbReference type="InterPro" id="IPR013766">
    <property type="entry name" value="Thioredoxin_domain"/>
</dbReference>
<dbReference type="SMART" id="SM00338">
    <property type="entry name" value="BRLZ"/>
    <property type="match status" value="1"/>
</dbReference>
<evidence type="ECO:0000256" key="4">
    <source>
        <dbReference type="ARBA" id="ARBA00023157"/>
    </source>
</evidence>
<dbReference type="Pfam" id="PF00170">
    <property type="entry name" value="bZIP_1"/>
    <property type="match status" value="1"/>
</dbReference>
<keyword evidence="9" id="KW-0732">Signal</keyword>
<dbReference type="InterPro" id="IPR004827">
    <property type="entry name" value="bZIP"/>
</dbReference>
<feature type="compositionally biased region" description="Basic and acidic residues" evidence="8">
    <location>
        <begin position="399"/>
        <end position="409"/>
    </location>
</feature>
<dbReference type="SUPFAM" id="SSF52833">
    <property type="entry name" value="Thioredoxin-like"/>
    <property type="match status" value="3"/>
</dbReference>
<dbReference type="Pfam" id="PF24541">
    <property type="entry name" value="Thioredox_PDIA6_C"/>
    <property type="match status" value="1"/>
</dbReference>
<feature type="signal peptide" evidence="9">
    <location>
        <begin position="1"/>
        <end position="21"/>
    </location>
</feature>
<dbReference type="STRING" id="1890364.A0A2P6NMZ0"/>
<comment type="catalytic activity">
    <reaction evidence="1">
        <text>Catalyzes the rearrangement of -S-S- bonds in proteins.</text>
        <dbReference type="EC" id="5.3.4.1"/>
    </reaction>
</comment>
<dbReference type="GO" id="GO:0003700">
    <property type="term" value="F:DNA-binding transcription factor activity"/>
    <property type="evidence" value="ECO:0007669"/>
    <property type="project" value="InterPro"/>
</dbReference>
<feature type="domain" description="BZIP" evidence="10">
    <location>
        <begin position="611"/>
        <end position="672"/>
    </location>
</feature>
<feature type="chain" id="PRO_5015192340" description="protein disulfide-isomerase" evidence="9">
    <location>
        <begin position="22"/>
        <end position="901"/>
    </location>
</feature>
<evidence type="ECO:0000259" key="10">
    <source>
        <dbReference type="PROSITE" id="PS50217"/>
    </source>
</evidence>
<gene>
    <name evidence="12" type="ORF">PROFUN_07051</name>
</gene>
<proteinExistence type="predicted"/>
<dbReference type="PROSITE" id="PS51352">
    <property type="entry name" value="THIOREDOXIN_2"/>
    <property type="match status" value="1"/>
</dbReference>
<dbReference type="Gene3D" id="1.20.5.170">
    <property type="match status" value="1"/>
</dbReference>
<accession>A0A2P6NMZ0</accession>
<dbReference type="GO" id="GO:0003756">
    <property type="term" value="F:protein disulfide isomerase activity"/>
    <property type="evidence" value="ECO:0007669"/>
    <property type="project" value="UniProtKB-EC"/>
</dbReference>
<organism evidence="12 13">
    <name type="scientific">Planoprotostelium fungivorum</name>
    <dbReference type="NCBI Taxonomy" id="1890364"/>
    <lineage>
        <taxon>Eukaryota</taxon>
        <taxon>Amoebozoa</taxon>
        <taxon>Evosea</taxon>
        <taxon>Variosea</taxon>
        <taxon>Cavosteliida</taxon>
        <taxon>Cavosteliaceae</taxon>
        <taxon>Planoprotostelium</taxon>
    </lineage>
</organism>